<dbReference type="NCBIfam" id="TIGR00802">
    <property type="entry name" value="nico"/>
    <property type="match status" value="1"/>
</dbReference>
<evidence type="ECO:0000313" key="9">
    <source>
        <dbReference type="EMBL" id="MFM2486873.1"/>
    </source>
</evidence>
<evidence type="ECO:0000256" key="2">
    <source>
        <dbReference type="ARBA" id="ARBA00010892"/>
    </source>
</evidence>
<dbReference type="InterPro" id="IPR004688">
    <property type="entry name" value="Ni/Co_transpt"/>
</dbReference>
<feature type="transmembrane region" description="Helical" evidence="8">
    <location>
        <begin position="308"/>
        <end position="328"/>
    </location>
</feature>
<accession>A0ABW9GDJ9</accession>
<feature type="transmembrane region" description="Helical" evidence="8">
    <location>
        <begin position="117"/>
        <end position="140"/>
    </location>
</feature>
<proteinExistence type="inferred from homology"/>
<evidence type="ECO:0000256" key="5">
    <source>
        <dbReference type="ARBA" id="ARBA00022692"/>
    </source>
</evidence>
<feature type="transmembrane region" description="Helical" evidence="8">
    <location>
        <begin position="79"/>
        <end position="105"/>
    </location>
</feature>
<dbReference type="RefSeq" id="WP_408625173.1">
    <property type="nucleotide sequence ID" value="NZ_JBEQCT010000012.1"/>
</dbReference>
<dbReference type="Pfam" id="PF03824">
    <property type="entry name" value="NicO"/>
    <property type="match status" value="1"/>
</dbReference>
<name>A0ABW9GDJ9_9GAMM</name>
<feature type="transmembrane region" description="Helical" evidence="8">
    <location>
        <begin position="261"/>
        <end position="288"/>
    </location>
</feature>
<evidence type="ECO:0000256" key="8">
    <source>
        <dbReference type="RuleBase" id="RU362101"/>
    </source>
</evidence>
<keyword evidence="4" id="KW-0533">Nickel</keyword>
<comment type="subcellular location">
    <subcellularLocation>
        <location evidence="8">Cell membrane</location>
        <topology evidence="8">Multi-pass membrane protein</topology>
    </subcellularLocation>
    <subcellularLocation>
        <location evidence="1">Endomembrane system</location>
        <topology evidence="1">Multi-pass membrane protein</topology>
    </subcellularLocation>
</comment>
<gene>
    <name evidence="9" type="ORF">ABUE30_17720</name>
</gene>
<feature type="transmembrane region" description="Helical" evidence="8">
    <location>
        <begin position="219"/>
        <end position="241"/>
    </location>
</feature>
<dbReference type="Proteomes" id="UP001629953">
    <property type="component" value="Unassembled WGS sequence"/>
</dbReference>
<dbReference type="PANTHER" id="PTHR31611:SF0">
    <property type="entry name" value="HIGH-AFFINITY NICKEL TRANSPORT PROTEIN NIC1"/>
    <property type="match status" value="1"/>
</dbReference>
<evidence type="ECO:0000256" key="4">
    <source>
        <dbReference type="ARBA" id="ARBA00022596"/>
    </source>
</evidence>
<feature type="transmembrane region" description="Helical" evidence="8">
    <location>
        <begin position="178"/>
        <end position="199"/>
    </location>
</feature>
<organism evidence="9 10">
    <name type="scientific">Celerinatantimonas yamalensis</name>
    <dbReference type="NCBI Taxonomy" id="559956"/>
    <lineage>
        <taxon>Bacteria</taxon>
        <taxon>Pseudomonadati</taxon>
        <taxon>Pseudomonadota</taxon>
        <taxon>Gammaproteobacteria</taxon>
        <taxon>Celerinatantimonadaceae</taxon>
        <taxon>Celerinatantimonas</taxon>
    </lineage>
</organism>
<keyword evidence="5 8" id="KW-0812">Transmembrane</keyword>
<keyword evidence="3 8" id="KW-0813">Transport</keyword>
<reference evidence="9 10" key="1">
    <citation type="journal article" date="2013" name="Int. J. Syst. Evol. Microbiol.">
        <title>Celerinatantimonas yamalensis sp. nov., a cold-adapted diazotrophic bacterium from a cold permafrost brine.</title>
        <authorList>
            <person name="Shcherbakova V."/>
            <person name="Chuvilskaya N."/>
            <person name="Rivkina E."/>
            <person name="Demidov N."/>
            <person name="Uchaeva V."/>
            <person name="Suetin S."/>
            <person name="Suzina N."/>
            <person name="Gilichinsky D."/>
        </authorList>
    </citation>
    <scope>NUCLEOTIDE SEQUENCE [LARGE SCALE GENOMIC DNA]</scope>
    <source>
        <strain evidence="9 10">C7</strain>
    </source>
</reference>
<dbReference type="PANTHER" id="PTHR31611">
    <property type="entry name" value="HIGH-AFFINITY NICKEL TRANSPORT PROTEIN NIC1"/>
    <property type="match status" value="1"/>
</dbReference>
<comment type="similarity">
    <text evidence="2 8">Belongs to the NiCoT transporter (TC 2.A.52) family.</text>
</comment>
<evidence type="ECO:0000313" key="10">
    <source>
        <dbReference type="Proteomes" id="UP001629953"/>
    </source>
</evidence>
<evidence type="ECO:0000256" key="6">
    <source>
        <dbReference type="ARBA" id="ARBA00022989"/>
    </source>
</evidence>
<evidence type="ECO:0000256" key="3">
    <source>
        <dbReference type="ARBA" id="ARBA00022448"/>
    </source>
</evidence>
<keyword evidence="7 8" id="KW-0472">Membrane</keyword>
<evidence type="ECO:0000256" key="7">
    <source>
        <dbReference type="ARBA" id="ARBA00023136"/>
    </source>
</evidence>
<dbReference type="EMBL" id="JBEQCT010000012">
    <property type="protein sequence ID" value="MFM2486873.1"/>
    <property type="molecule type" value="Genomic_DNA"/>
</dbReference>
<evidence type="ECO:0000256" key="1">
    <source>
        <dbReference type="ARBA" id="ARBA00004127"/>
    </source>
</evidence>
<dbReference type="InterPro" id="IPR011541">
    <property type="entry name" value="Ni/Co_transpt_high_affinity"/>
</dbReference>
<comment type="caution">
    <text evidence="9">The sequence shown here is derived from an EMBL/GenBank/DDBJ whole genome shotgun (WGS) entry which is preliminary data.</text>
</comment>
<sequence>MNYFGNKENSRGIVLIGGLLAANVAAWLWAVMVFHQHAALLGTALLAWTYGLRHAVDADHIAAIDNVTRKLMQQQQKPLAVGAFFSLGHSTIVVLASIGIAGLASHFTAHWQWLHDVGGVIGTSVSALFLLVLAVVNLAILRDVWRRFQAVKNGQQQHDVDLDTVLAGGLMSRLYRKLFGLVEHSWQMYLIGFLFGLGFDTATEVGLLGISAAGSSSGLSVWSIMVFPALFTAGMALVDSLDNMVMVHAYGWAFDKPLRKLYYNITITATSVVVALVIGGLEALGLIADQLNLQGGIWDGVALVNDHLGNAGFIVIGIMVACWVLSLLNYRWRGYDDMVA</sequence>
<keyword evidence="10" id="KW-1185">Reference proteome</keyword>
<protein>
    <recommendedName>
        <fullName evidence="8">Nickel/cobalt efflux system</fullName>
    </recommendedName>
</protein>
<feature type="transmembrane region" description="Helical" evidence="8">
    <location>
        <begin position="12"/>
        <end position="34"/>
    </location>
</feature>
<keyword evidence="6 8" id="KW-1133">Transmembrane helix</keyword>